<sequence>MEKVHIYGVKIIVLCWHSIFLFTKLFPSFPSFLPSLLKIEMESLDCTAGVQSHDPGSLQPPPPRFKQISCLSLLSSWDCRCAAPCLAKFCIFSRDEISPYCSGCSQTPDLK</sequence>
<reference evidence="2" key="3">
    <citation type="submission" date="2025-09" db="UniProtKB">
        <authorList>
            <consortium name="Ensembl"/>
        </authorList>
    </citation>
    <scope>IDENTIFICATION</scope>
</reference>
<evidence type="ECO:0000313" key="3">
    <source>
        <dbReference type="Proteomes" id="UP000233100"/>
    </source>
</evidence>
<dbReference type="PANTHER" id="PTHR46254:SF6">
    <property type="entry name" value="HIGH MOBILITY GROUP AT-HOOK 2"/>
    <property type="match status" value="1"/>
</dbReference>
<evidence type="ECO:0000313" key="2">
    <source>
        <dbReference type="Ensembl" id="ENSMFAP00000061234.1"/>
    </source>
</evidence>
<evidence type="ECO:0000256" key="1">
    <source>
        <dbReference type="SAM" id="Phobius"/>
    </source>
</evidence>
<proteinExistence type="predicted"/>
<dbReference type="Proteomes" id="UP000233100">
    <property type="component" value="Chromosome 15"/>
</dbReference>
<name>A0A7N9DCB2_MACFA</name>
<reference evidence="2" key="2">
    <citation type="submission" date="2025-08" db="UniProtKB">
        <authorList>
            <consortium name="Ensembl"/>
        </authorList>
    </citation>
    <scope>IDENTIFICATION</scope>
</reference>
<feature type="transmembrane region" description="Helical" evidence="1">
    <location>
        <begin position="6"/>
        <end position="26"/>
    </location>
</feature>
<keyword evidence="1" id="KW-1133">Transmembrane helix</keyword>
<organism evidence="2 3">
    <name type="scientific">Macaca fascicularis</name>
    <name type="common">Crab-eating macaque</name>
    <name type="synonym">Cynomolgus monkey</name>
    <dbReference type="NCBI Taxonomy" id="9541"/>
    <lineage>
        <taxon>Eukaryota</taxon>
        <taxon>Metazoa</taxon>
        <taxon>Chordata</taxon>
        <taxon>Craniata</taxon>
        <taxon>Vertebrata</taxon>
        <taxon>Euteleostomi</taxon>
        <taxon>Mammalia</taxon>
        <taxon>Eutheria</taxon>
        <taxon>Euarchontoglires</taxon>
        <taxon>Primates</taxon>
        <taxon>Haplorrhini</taxon>
        <taxon>Catarrhini</taxon>
        <taxon>Cercopithecidae</taxon>
        <taxon>Cercopithecinae</taxon>
        <taxon>Macaca</taxon>
    </lineage>
</organism>
<keyword evidence="1" id="KW-0812">Transmembrane</keyword>
<keyword evidence="1" id="KW-0472">Membrane</keyword>
<accession>A0A7N9DCB2</accession>
<dbReference type="GeneTree" id="ENSGT00940000161627"/>
<dbReference type="Ensembl" id="ENSMFAT00000083275.1">
    <property type="protein sequence ID" value="ENSMFAP00000061234.1"/>
    <property type="gene ID" value="ENSMFAG00000061668.1"/>
</dbReference>
<dbReference type="AlphaFoldDB" id="A0A7N9DCB2"/>
<protein>
    <submittedName>
        <fullName evidence="2">Uncharacterized protein</fullName>
    </submittedName>
</protein>
<dbReference type="PANTHER" id="PTHR46254">
    <property type="entry name" value="PROTEIN GVQW1-RELATED"/>
    <property type="match status" value="1"/>
</dbReference>
<reference evidence="2 3" key="1">
    <citation type="submission" date="2013-03" db="EMBL/GenBank/DDBJ databases">
        <authorList>
            <person name="Warren W."/>
            <person name="Wilson R.K."/>
        </authorList>
    </citation>
    <scope>NUCLEOTIDE SEQUENCE</scope>
</reference>
<keyword evidence="3" id="KW-1185">Reference proteome</keyword>